<keyword evidence="2" id="KW-0813">Transport</keyword>
<dbReference type="AlphaFoldDB" id="A0A1G8D3B0"/>
<evidence type="ECO:0000256" key="4">
    <source>
        <dbReference type="ARBA" id="ARBA00022741"/>
    </source>
</evidence>
<dbReference type="GO" id="GO:0016887">
    <property type="term" value="F:ATP hydrolysis activity"/>
    <property type="evidence" value="ECO:0007669"/>
    <property type="project" value="InterPro"/>
</dbReference>
<dbReference type="Pfam" id="PF06472">
    <property type="entry name" value="ABC_membrane_2"/>
    <property type="match status" value="1"/>
</dbReference>
<keyword evidence="5 11" id="KW-0067">ATP-binding</keyword>
<keyword evidence="12" id="KW-1185">Reference proteome</keyword>
<dbReference type="SUPFAM" id="SSF52540">
    <property type="entry name" value="P-loop containing nucleoside triphosphate hydrolases"/>
    <property type="match status" value="1"/>
</dbReference>
<dbReference type="InterPro" id="IPR003593">
    <property type="entry name" value="AAA+_ATPase"/>
</dbReference>
<dbReference type="InterPro" id="IPR011527">
    <property type="entry name" value="ABC1_TM_dom"/>
</dbReference>
<dbReference type="OrthoDB" id="9810134at2"/>
<sequence length="599" mass="66998">MTAGWDWRHEWFASLTWTGVACVATVAGCAVAVWLVTRYTRWGRQFRRLAFPYFDPLRSRGPLLMVVLMLGLTILTVRLSVLISYALNDVFTALGRLDAQAFWSSIALFAALAACYVAGSLTNYLLAQRFTIHWRTWLTDHMISDWLQGQAYHRSQFVTEPVDNPDQRIQEDVQQFAEQSYSLSMGSVDAALRLVSFTAVLWGLSGPVPVLGFQVPRAMVLLSYVYVLVASLIAFRVGRPLIRLEFLREGLSASFRYALIRLRDHSENIAFYGGERVERAALATRFTAVIANAWTIALRRLKLQGFNDSVTQLAQVFPYVIQAPRFFAGAITLGDVTQTADAFGQVHDSLSFFRNSYDSFAGYRAALDRLTALMDANHDARRLPSPTVADHPGALVIEGLRVWRPDHEPLIEGLTLTMNPGQALLVKGASGSGKTTLLRSMANLWPHAHGTIRRPTGGRTLFLSQQPYLPMGSLRTALAYPEPPQLIEDRAAREMLHKVQLGHLEFRIDEEAHWSRILSPGEQQRLGFARILLNRPHLVFLDEATSAVDEGLEHALYRLIRERLPGCMVVSVGHRSTLNAFHTHHLSLLGAGRWGMAPA</sequence>
<evidence type="ECO:0000256" key="8">
    <source>
        <dbReference type="SAM" id="Phobius"/>
    </source>
</evidence>
<dbReference type="PANTHER" id="PTHR11384">
    <property type="entry name" value="ATP-BINDING CASSETTE, SUB-FAMILY D MEMBER"/>
    <property type="match status" value="1"/>
</dbReference>
<dbReference type="InterPro" id="IPR027417">
    <property type="entry name" value="P-loop_NTPase"/>
</dbReference>
<evidence type="ECO:0000256" key="6">
    <source>
        <dbReference type="ARBA" id="ARBA00022989"/>
    </source>
</evidence>
<evidence type="ECO:0000256" key="1">
    <source>
        <dbReference type="ARBA" id="ARBA00004651"/>
    </source>
</evidence>
<dbReference type="Gene3D" id="3.40.50.300">
    <property type="entry name" value="P-loop containing nucleotide triphosphate hydrolases"/>
    <property type="match status" value="1"/>
</dbReference>
<gene>
    <name evidence="11" type="ORF">SAMN05421869_102463</name>
</gene>
<dbReference type="SMART" id="SM00382">
    <property type="entry name" value="AAA"/>
    <property type="match status" value="1"/>
</dbReference>
<evidence type="ECO:0000256" key="7">
    <source>
        <dbReference type="ARBA" id="ARBA00023136"/>
    </source>
</evidence>
<name>A0A1G8D3B0_9ACTN</name>
<dbReference type="RefSeq" id="WP_090929741.1">
    <property type="nucleotide sequence ID" value="NZ_FNDJ01000002.1"/>
</dbReference>
<comment type="subcellular location">
    <subcellularLocation>
        <location evidence="1">Cell membrane</location>
        <topology evidence="1">Multi-pass membrane protein</topology>
    </subcellularLocation>
</comment>
<dbReference type="EMBL" id="FNDJ01000002">
    <property type="protein sequence ID" value="SDH52307.1"/>
    <property type="molecule type" value="Genomic_DNA"/>
</dbReference>
<dbReference type="InterPro" id="IPR003439">
    <property type="entry name" value="ABC_transporter-like_ATP-bd"/>
</dbReference>
<dbReference type="SUPFAM" id="SSF90123">
    <property type="entry name" value="ABC transporter transmembrane region"/>
    <property type="match status" value="1"/>
</dbReference>
<keyword evidence="7 8" id="KW-0472">Membrane</keyword>
<dbReference type="Gene3D" id="1.20.1560.10">
    <property type="entry name" value="ABC transporter type 1, transmembrane domain"/>
    <property type="match status" value="1"/>
</dbReference>
<keyword evidence="3 8" id="KW-0812">Transmembrane</keyword>
<dbReference type="STRING" id="633440.SAMN05421869_102463"/>
<dbReference type="PROSITE" id="PS00211">
    <property type="entry name" value="ABC_TRANSPORTER_1"/>
    <property type="match status" value="1"/>
</dbReference>
<evidence type="ECO:0000256" key="5">
    <source>
        <dbReference type="ARBA" id="ARBA00022840"/>
    </source>
</evidence>
<proteinExistence type="predicted"/>
<organism evidence="11 12">
    <name type="scientific">Nonomuraea jiangxiensis</name>
    <dbReference type="NCBI Taxonomy" id="633440"/>
    <lineage>
        <taxon>Bacteria</taxon>
        <taxon>Bacillati</taxon>
        <taxon>Actinomycetota</taxon>
        <taxon>Actinomycetes</taxon>
        <taxon>Streptosporangiales</taxon>
        <taxon>Streptosporangiaceae</taxon>
        <taxon>Nonomuraea</taxon>
    </lineage>
</organism>
<reference evidence="11 12" key="1">
    <citation type="submission" date="2016-10" db="EMBL/GenBank/DDBJ databases">
        <authorList>
            <person name="de Groot N.N."/>
        </authorList>
    </citation>
    <scope>NUCLEOTIDE SEQUENCE [LARGE SCALE GENOMIC DNA]</scope>
    <source>
        <strain evidence="11 12">CGMCC 4.6533</strain>
    </source>
</reference>
<evidence type="ECO:0000259" key="9">
    <source>
        <dbReference type="PROSITE" id="PS50893"/>
    </source>
</evidence>
<dbReference type="PROSITE" id="PS50893">
    <property type="entry name" value="ABC_TRANSPORTER_2"/>
    <property type="match status" value="1"/>
</dbReference>
<keyword evidence="6 8" id="KW-1133">Transmembrane helix</keyword>
<dbReference type="InterPro" id="IPR017871">
    <property type="entry name" value="ABC_transporter-like_CS"/>
</dbReference>
<accession>A0A1G8D3B0</accession>
<evidence type="ECO:0000256" key="3">
    <source>
        <dbReference type="ARBA" id="ARBA00022692"/>
    </source>
</evidence>
<dbReference type="GO" id="GO:0140359">
    <property type="term" value="F:ABC-type transporter activity"/>
    <property type="evidence" value="ECO:0007669"/>
    <property type="project" value="InterPro"/>
</dbReference>
<protein>
    <submittedName>
        <fullName evidence="11">Putative ATP-binding cassette transporter</fullName>
    </submittedName>
</protein>
<feature type="transmembrane region" description="Helical" evidence="8">
    <location>
        <begin position="106"/>
        <end position="126"/>
    </location>
</feature>
<evidence type="ECO:0000259" key="10">
    <source>
        <dbReference type="PROSITE" id="PS50929"/>
    </source>
</evidence>
<feature type="transmembrane region" description="Helical" evidence="8">
    <location>
        <begin position="63"/>
        <end position="86"/>
    </location>
</feature>
<dbReference type="InterPro" id="IPR036640">
    <property type="entry name" value="ABC1_TM_sf"/>
</dbReference>
<feature type="transmembrane region" description="Helical" evidence="8">
    <location>
        <begin position="12"/>
        <end position="37"/>
    </location>
</feature>
<feature type="transmembrane region" description="Helical" evidence="8">
    <location>
        <begin position="218"/>
        <end position="238"/>
    </location>
</feature>
<dbReference type="GO" id="GO:0005524">
    <property type="term" value="F:ATP binding"/>
    <property type="evidence" value="ECO:0007669"/>
    <property type="project" value="UniProtKB-KW"/>
</dbReference>
<evidence type="ECO:0000313" key="11">
    <source>
        <dbReference type="EMBL" id="SDH52307.1"/>
    </source>
</evidence>
<dbReference type="Pfam" id="PF00005">
    <property type="entry name" value="ABC_tran"/>
    <property type="match status" value="1"/>
</dbReference>
<evidence type="ECO:0000256" key="2">
    <source>
        <dbReference type="ARBA" id="ARBA00022448"/>
    </source>
</evidence>
<dbReference type="GO" id="GO:0005886">
    <property type="term" value="C:plasma membrane"/>
    <property type="evidence" value="ECO:0007669"/>
    <property type="project" value="UniProtKB-SubCell"/>
</dbReference>
<dbReference type="PANTHER" id="PTHR11384:SF59">
    <property type="entry name" value="LYSOSOMAL COBALAMIN TRANSPORTER ABCD4"/>
    <property type="match status" value="1"/>
</dbReference>
<feature type="domain" description="ABC transmembrane type-1" evidence="10">
    <location>
        <begin position="63"/>
        <end position="362"/>
    </location>
</feature>
<dbReference type="PROSITE" id="PS50929">
    <property type="entry name" value="ABC_TM1F"/>
    <property type="match status" value="1"/>
</dbReference>
<keyword evidence="4" id="KW-0547">Nucleotide-binding</keyword>
<dbReference type="Proteomes" id="UP000199202">
    <property type="component" value="Unassembled WGS sequence"/>
</dbReference>
<feature type="domain" description="ABC transporter" evidence="9">
    <location>
        <begin position="395"/>
        <end position="599"/>
    </location>
</feature>
<dbReference type="CDD" id="cd03223">
    <property type="entry name" value="ABCD_peroxisomal_ALDP"/>
    <property type="match status" value="1"/>
</dbReference>
<dbReference type="InterPro" id="IPR050835">
    <property type="entry name" value="ABC_transporter_sub-D"/>
</dbReference>
<evidence type="ECO:0000313" key="12">
    <source>
        <dbReference type="Proteomes" id="UP000199202"/>
    </source>
</evidence>